<evidence type="ECO:0000256" key="1">
    <source>
        <dbReference type="SAM" id="Coils"/>
    </source>
</evidence>
<feature type="non-terminal residue" evidence="3">
    <location>
        <position position="1"/>
    </location>
</feature>
<comment type="caution">
    <text evidence="3">The sequence shown here is derived from an EMBL/GenBank/DDBJ whole genome shotgun (WGS) entry which is preliminary data.</text>
</comment>
<evidence type="ECO:0000256" key="2">
    <source>
        <dbReference type="SAM" id="MobiDB-lite"/>
    </source>
</evidence>
<reference evidence="3 4" key="1">
    <citation type="submission" date="2021-06" db="EMBL/GenBank/DDBJ databases">
        <authorList>
            <person name="Kallberg Y."/>
            <person name="Tangrot J."/>
            <person name="Rosling A."/>
        </authorList>
    </citation>
    <scope>NUCLEOTIDE SEQUENCE [LARGE SCALE GENOMIC DNA]</scope>
    <source>
        <strain evidence="3 4">120-4 pot B 10/14</strain>
    </source>
</reference>
<dbReference type="EMBL" id="CAJVQB010102978">
    <property type="protein sequence ID" value="CAG8850827.1"/>
    <property type="molecule type" value="Genomic_DNA"/>
</dbReference>
<proteinExistence type="predicted"/>
<keyword evidence="1" id="KW-0175">Coiled coil</keyword>
<feature type="region of interest" description="Disordered" evidence="2">
    <location>
        <begin position="1"/>
        <end position="20"/>
    </location>
</feature>
<dbReference type="SUPFAM" id="SSF58100">
    <property type="entry name" value="Bacterial hemolysins"/>
    <property type="match status" value="1"/>
</dbReference>
<feature type="coiled-coil region" evidence="1">
    <location>
        <begin position="49"/>
        <end position="90"/>
    </location>
</feature>
<evidence type="ECO:0000313" key="3">
    <source>
        <dbReference type="EMBL" id="CAG8850827.1"/>
    </source>
</evidence>
<gene>
    <name evidence="3" type="ORF">GMARGA_LOCUS40415</name>
</gene>
<accession>A0ABN7XC19</accession>
<protein>
    <submittedName>
        <fullName evidence="3">8798_t:CDS:1</fullName>
    </submittedName>
</protein>
<evidence type="ECO:0000313" key="4">
    <source>
        <dbReference type="Proteomes" id="UP000789901"/>
    </source>
</evidence>
<sequence length="165" mass="19123">STEERNRTRPDDNQNDVTDSDIVPSAAFSEAMNHLGFVQTEVRQKLLLILDLRGQISRMQQYIDEQKNEIEELKKQLQRAHNNMIELRDLYDSQSKYNEALIEQWNTRFSDQQKRINAITEIAKAGCFQARLLIFACIAESFLSSTYPFNVKPANVERDTVLVPT</sequence>
<feature type="compositionally biased region" description="Basic and acidic residues" evidence="2">
    <location>
        <begin position="1"/>
        <end position="12"/>
    </location>
</feature>
<name>A0ABN7XC19_GIGMA</name>
<keyword evidence="4" id="KW-1185">Reference proteome</keyword>
<dbReference type="Proteomes" id="UP000789901">
    <property type="component" value="Unassembled WGS sequence"/>
</dbReference>
<dbReference type="Gene3D" id="1.20.1170.10">
    <property type="match status" value="1"/>
</dbReference>
<organism evidence="3 4">
    <name type="scientific">Gigaspora margarita</name>
    <dbReference type="NCBI Taxonomy" id="4874"/>
    <lineage>
        <taxon>Eukaryota</taxon>
        <taxon>Fungi</taxon>
        <taxon>Fungi incertae sedis</taxon>
        <taxon>Mucoromycota</taxon>
        <taxon>Glomeromycotina</taxon>
        <taxon>Glomeromycetes</taxon>
        <taxon>Diversisporales</taxon>
        <taxon>Gigasporaceae</taxon>
        <taxon>Gigaspora</taxon>
    </lineage>
</organism>
<feature type="non-terminal residue" evidence="3">
    <location>
        <position position="165"/>
    </location>
</feature>